<keyword evidence="1" id="KW-0175">Coiled coil</keyword>
<accession>A0ABN7XPF7</accession>
<feature type="non-terminal residue" evidence="2">
    <location>
        <position position="1"/>
    </location>
</feature>
<feature type="coiled-coil region" evidence="1">
    <location>
        <begin position="31"/>
        <end position="58"/>
    </location>
</feature>
<reference evidence="2 3" key="1">
    <citation type="submission" date="2021-06" db="EMBL/GenBank/DDBJ databases">
        <authorList>
            <person name="Kallberg Y."/>
            <person name="Tangrot J."/>
            <person name="Rosling A."/>
        </authorList>
    </citation>
    <scope>NUCLEOTIDE SEQUENCE [LARGE SCALE GENOMIC DNA]</scope>
    <source>
        <strain evidence="2 3">120-4 pot B 10/14</strain>
    </source>
</reference>
<evidence type="ECO:0000256" key="1">
    <source>
        <dbReference type="SAM" id="Coils"/>
    </source>
</evidence>
<comment type="caution">
    <text evidence="2">The sequence shown here is derived from an EMBL/GenBank/DDBJ whole genome shotgun (WGS) entry which is preliminary data.</text>
</comment>
<gene>
    <name evidence="2" type="ORF">GMARGA_LOCUS45406</name>
</gene>
<name>A0ABN7XPF7_GIGMA</name>
<evidence type="ECO:0000313" key="2">
    <source>
        <dbReference type="EMBL" id="CAG8856585.1"/>
    </source>
</evidence>
<protein>
    <submittedName>
        <fullName evidence="2">13657_t:CDS:1</fullName>
    </submittedName>
</protein>
<sequence>ELVERYPNIHLPRRLSRMPSEFSDIMKSEDFDCIKEKNRQLHKKVDDLESENRSLNEEM</sequence>
<proteinExistence type="predicted"/>
<keyword evidence="3" id="KW-1185">Reference proteome</keyword>
<dbReference type="EMBL" id="CAJVQB010161519">
    <property type="protein sequence ID" value="CAG8856585.1"/>
    <property type="molecule type" value="Genomic_DNA"/>
</dbReference>
<dbReference type="Proteomes" id="UP000789901">
    <property type="component" value="Unassembled WGS sequence"/>
</dbReference>
<feature type="non-terminal residue" evidence="2">
    <location>
        <position position="59"/>
    </location>
</feature>
<organism evidence="2 3">
    <name type="scientific">Gigaspora margarita</name>
    <dbReference type="NCBI Taxonomy" id="4874"/>
    <lineage>
        <taxon>Eukaryota</taxon>
        <taxon>Fungi</taxon>
        <taxon>Fungi incertae sedis</taxon>
        <taxon>Mucoromycota</taxon>
        <taxon>Glomeromycotina</taxon>
        <taxon>Glomeromycetes</taxon>
        <taxon>Diversisporales</taxon>
        <taxon>Gigasporaceae</taxon>
        <taxon>Gigaspora</taxon>
    </lineage>
</organism>
<evidence type="ECO:0000313" key="3">
    <source>
        <dbReference type="Proteomes" id="UP000789901"/>
    </source>
</evidence>